<dbReference type="SUPFAM" id="SSF82199">
    <property type="entry name" value="SET domain"/>
    <property type="match status" value="1"/>
</dbReference>
<feature type="region of interest" description="Disordered" evidence="8">
    <location>
        <begin position="281"/>
        <end position="312"/>
    </location>
</feature>
<sequence length="384" mass="43959">MMHSGEDKSNVVQLPEGVTPFIHITQNVFLRRKHKKLKEDDIAICQCKYDTSDPESACVERCLNVLTNTECTRGYCQCGDTCENQIFQKREYAKTKLFRTNGRGWGLLADENIKAGQFIIEYCGEVISSEAAKKRSHVYEAHEVKDTYMISLDTNYVIDSTRKGNFARFLNHSCRPNCETRKWTVLGETRLGIFAMKDISVGMELTINYYFEWYAGATVRCLCGAANCCIFLGAKSQRFKEYNHVWKDRNDRKFSSSAYDTIIWLSYCRYKVEPSNRSHKNYNIGSGSSSTTKMKSPNAFPSGRSHGAYPNGRSNLLVVSKSSKEAREEVTKYELNSVFEETRPTIEEHGRDNQDIVPTNVAEKWIKANCSKYNTHCTLIYNSK</sequence>
<evidence type="ECO:0000259" key="9">
    <source>
        <dbReference type="PROSITE" id="PS50280"/>
    </source>
</evidence>
<keyword evidence="7" id="KW-0539">Nucleus</keyword>
<dbReference type="AlphaFoldDB" id="A0AAV9KKL4"/>
<dbReference type="InterPro" id="IPR006560">
    <property type="entry name" value="AWS_dom"/>
</dbReference>
<evidence type="ECO:0000259" key="11">
    <source>
        <dbReference type="PROSITE" id="PS51215"/>
    </source>
</evidence>
<dbReference type="Proteomes" id="UP001311915">
    <property type="component" value="Unassembled WGS sequence"/>
</dbReference>
<evidence type="ECO:0000256" key="6">
    <source>
        <dbReference type="ARBA" id="ARBA00022691"/>
    </source>
</evidence>
<dbReference type="PROSITE" id="PS50868">
    <property type="entry name" value="POST_SET"/>
    <property type="match status" value="1"/>
</dbReference>
<dbReference type="Pfam" id="PF17907">
    <property type="entry name" value="AWS"/>
    <property type="match status" value="1"/>
</dbReference>
<dbReference type="InterPro" id="IPR046341">
    <property type="entry name" value="SET_dom_sf"/>
</dbReference>
<organism evidence="12 13">
    <name type="scientific">Solanum pinnatisectum</name>
    <name type="common">tansyleaf nightshade</name>
    <dbReference type="NCBI Taxonomy" id="50273"/>
    <lineage>
        <taxon>Eukaryota</taxon>
        <taxon>Viridiplantae</taxon>
        <taxon>Streptophyta</taxon>
        <taxon>Embryophyta</taxon>
        <taxon>Tracheophyta</taxon>
        <taxon>Spermatophyta</taxon>
        <taxon>Magnoliopsida</taxon>
        <taxon>eudicotyledons</taxon>
        <taxon>Gunneridae</taxon>
        <taxon>Pentapetalae</taxon>
        <taxon>asterids</taxon>
        <taxon>lamiids</taxon>
        <taxon>Solanales</taxon>
        <taxon>Solanaceae</taxon>
        <taxon>Solanoideae</taxon>
        <taxon>Solaneae</taxon>
        <taxon>Solanum</taxon>
    </lineage>
</organism>
<evidence type="ECO:0000256" key="1">
    <source>
        <dbReference type="ARBA" id="ARBA00004123"/>
    </source>
</evidence>
<dbReference type="EMBL" id="JAWPEI010000010">
    <property type="protein sequence ID" value="KAK4713145.1"/>
    <property type="molecule type" value="Genomic_DNA"/>
</dbReference>
<dbReference type="GO" id="GO:0042054">
    <property type="term" value="F:histone methyltransferase activity"/>
    <property type="evidence" value="ECO:0007669"/>
    <property type="project" value="InterPro"/>
</dbReference>
<dbReference type="Gene3D" id="2.170.270.10">
    <property type="entry name" value="SET domain"/>
    <property type="match status" value="1"/>
</dbReference>
<dbReference type="GO" id="GO:0032259">
    <property type="term" value="P:methylation"/>
    <property type="evidence" value="ECO:0007669"/>
    <property type="project" value="UniProtKB-KW"/>
</dbReference>
<evidence type="ECO:0000313" key="13">
    <source>
        <dbReference type="Proteomes" id="UP001311915"/>
    </source>
</evidence>
<dbReference type="FunFam" id="2.170.270.10:FF:000028">
    <property type="entry name" value="Histone-lysine N-methyltransferase"/>
    <property type="match status" value="1"/>
</dbReference>
<dbReference type="Pfam" id="PF00856">
    <property type="entry name" value="SET"/>
    <property type="match status" value="1"/>
</dbReference>
<keyword evidence="5" id="KW-0808">Transferase</keyword>
<proteinExistence type="predicted"/>
<keyword evidence="3" id="KW-0158">Chromosome</keyword>
<dbReference type="PROSITE" id="PS51215">
    <property type="entry name" value="AWS"/>
    <property type="match status" value="1"/>
</dbReference>
<evidence type="ECO:0000256" key="3">
    <source>
        <dbReference type="ARBA" id="ARBA00022454"/>
    </source>
</evidence>
<feature type="compositionally biased region" description="Low complexity" evidence="8">
    <location>
        <begin position="285"/>
        <end position="296"/>
    </location>
</feature>
<evidence type="ECO:0008006" key="14">
    <source>
        <dbReference type="Google" id="ProtNLM"/>
    </source>
</evidence>
<name>A0AAV9KKL4_9SOLN</name>
<evidence type="ECO:0000256" key="8">
    <source>
        <dbReference type="SAM" id="MobiDB-lite"/>
    </source>
</evidence>
<dbReference type="SMART" id="SM00317">
    <property type="entry name" value="SET"/>
    <property type="match status" value="1"/>
</dbReference>
<evidence type="ECO:0000256" key="2">
    <source>
        <dbReference type="ARBA" id="ARBA00004286"/>
    </source>
</evidence>
<dbReference type="InterPro" id="IPR001214">
    <property type="entry name" value="SET_dom"/>
</dbReference>
<feature type="domain" description="AWS" evidence="11">
    <location>
        <begin position="40"/>
        <end position="91"/>
    </location>
</feature>
<dbReference type="InterPro" id="IPR003616">
    <property type="entry name" value="Post-SET_dom"/>
</dbReference>
<dbReference type="SMART" id="SM00570">
    <property type="entry name" value="AWS"/>
    <property type="match status" value="1"/>
</dbReference>
<evidence type="ECO:0000256" key="5">
    <source>
        <dbReference type="ARBA" id="ARBA00022679"/>
    </source>
</evidence>
<accession>A0AAV9KKL4</accession>
<dbReference type="GO" id="GO:0005634">
    <property type="term" value="C:nucleus"/>
    <property type="evidence" value="ECO:0007669"/>
    <property type="project" value="UniProtKB-SubCell"/>
</dbReference>
<comment type="caution">
    <text evidence="12">The sequence shown here is derived from an EMBL/GenBank/DDBJ whole genome shotgun (WGS) entry which is preliminary data.</text>
</comment>
<keyword evidence="13" id="KW-1185">Reference proteome</keyword>
<gene>
    <name evidence="12" type="ORF">R3W88_019052</name>
</gene>
<feature type="domain" description="Post-SET" evidence="10">
    <location>
        <begin position="217"/>
        <end position="233"/>
    </location>
</feature>
<keyword evidence="6" id="KW-0949">S-adenosyl-L-methionine</keyword>
<dbReference type="InterPro" id="IPR050777">
    <property type="entry name" value="SET2_Histone-Lys_MeTrsfase"/>
</dbReference>
<protein>
    <recommendedName>
        <fullName evidence="14">SET domain protein</fullName>
    </recommendedName>
</protein>
<feature type="domain" description="SET" evidence="9">
    <location>
        <begin position="93"/>
        <end position="210"/>
    </location>
</feature>
<evidence type="ECO:0000256" key="4">
    <source>
        <dbReference type="ARBA" id="ARBA00022603"/>
    </source>
</evidence>
<evidence type="ECO:0000259" key="10">
    <source>
        <dbReference type="PROSITE" id="PS50868"/>
    </source>
</evidence>
<dbReference type="PROSITE" id="PS50280">
    <property type="entry name" value="SET"/>
    <property type="match status" value="1"/>
</dbReference>
<dbReference type="GO" id="GO:0005694">
    <property type="term" value="C:chromosome"/>
    <property type="evidence" value="ECO:0007669"/>
    <property type="project" value="UniProtKB-SubCell"/>
</dbReference>
<evidence type="ECO:0000313" key="12">
    <source>
        <dbReference type="EMBL" id="KAK4713145.1"/>
    </source>
</evidence>
<keyword evidence="4" id="KW-0489">Methyltransferase</keyword>
<dbReference type="PANTHER" id="PTHR22884">
    <property type="entry name" value="SET DOMAIN PROTEINS"/>
    <property type="match status" value="1"/>
</dbReference>
<comment type="subcellular location">
    <subcellularLocation>
        <location evidence="2">Chromosome</location>
    </subcellularLocation>
    <subcellularLocation>
        <location evidence="1">Nucleus</location>
    </subcellularLocation>
</comment>
<evidence type="ECO:0000256" key="7">
    <source>
        <dbReference type="ARBA" id="ARBA00023242"/>
    </source>
</evidence>
<reference evidence="12 13" key="1">
    <citation type="submission" date="2023-10" db="EMBL/GenBank/DDBJ databases">
        <title>Genome-Wide Identification Analysis in wild type Solanum Pinnatisectum Reveals Some Genes Defensing Phytophthora Infestans.</title>
        <authorList>
            <person name="Sun C."/>
        </authorList>
    </citation>
    <scope>NUCLEOTIDE SEQUENCE [LARGE SCALE GENOMIC DNA]</scope>
    <source>
        <strain evidence="12">LQN</strain>
        <tissue evidence="12">Leaf</tissue>
    </source>
</reference>